<evidence type="ECO:0000256" key="1">
    <source>
        <dbReference type="ARBA" id="ARBA00001946"/>
    </source>
</evidence>
<protein>
    <submittedName>
        <fullName evidence="6">Salicylate synthase</fullName>
    </submittedName>
</protein>
<proteinExistence type="predicted"/>
<keyword evidence="7" id="KW-1185">Reference proteome</keyword>
<dbReference type="PANTHER" id="PTHR11236">
    <property type="entry name" value="AMINOBENZOATE/ANTHRANILATE SYNTHASE"/>
    <property type="match status" value="1"/>
</dbReference>
<dbReference type="InterPro" id="IPR019999">
    <property type="entry name" value="Anth_synth_I-like"/>
</dbReference>
<evidence type="ECO:0000313" key="6">
    <source>
        <dbReference type="EMBL" id="ADU26193.1"/>
    </source>
</evidence>
<evidence type="ECO:0000259" key="5">
    <source>
        <dbReference type="Pfam" id="PF00425"/>
    </source>
</evidence>
<keyword evidence="2" id="KW-0479">Metal-binding</keyword>
<sequence length="457" mass="51580">MSNENTSFNYKCQVKNMAENPYILAAVICQSHNQSNYILYENGNKISIGIGIHAEISVTDEYVTLFSADGKKLYETGVLSDTLQNVCIYAGQDGWRFYGVCNFGLARHNYHVPLGNESKALIRLFLPEIEYELNVDKLEIKTHSEEELLKEKETLAYIIKDYENLLINIKSSNVSLLDDNQLLDKNAEYYKNIVRECIKEIQNNKYQKAIMSRKISIDSRLNMPLSYVYGRIANNPERSYLISWDQMQVLGFSPETVVEVNSNSIVSTFPLAGTRALVKDDYEMNQKLERELLCDPKEIAEHAISVKLAFEELNRVCIPGSVAVSKYMSVIKRGTVQHLGSRLVGHLKNGCNAWHALNMLFPAVTASGIPKLEAIEAIGRLENDPRNLYSGCVLTYDITGTMDAALVLRTVFQTVDDTWLRAGAGIVEMSNPERELEETCEKLRSVTKWLVTDSGVI</sequence>
<dbReference type="SUPFAM" id="SSF56322">
    <property type="entry name" value="ADC synthase"/>
    <property type="match status" value="1"/>
</dbReference>
<feature type="domain" description="Chorismate-utilising enzyme C-terminal" evidence="5">
    <location>
        <begin position="188"/>
        <end position="442"/>
    </location>
</feature>
<dbReference type="STRING" id="663278.Ethha_0620"/>
<dbReference type="PANTHER" id="PTHR11236:SF48">
    <property type="entry name" value="ISOCHORISMATE SYNTHASE MENF"/>
    <property type="match status" value="1"/>
</dbReference>
<keyword evidence="4" id="KW-0456">Lyase</keyword>
<dbReference type="GO" id="GO:0046872">
    <property type="term" value="F:metal ion binding"/>
    <property type="evidence" value="ECO:0007669"/>
    <property type="project" value="UniProtKB-KW"/>
</dbReference>
<dbReference type="Proteomes" id="UP000001551">
    <property type="component" value="Chromosome"/>
</dbReference>
<gene>
    <name evidence="6" type="ordered locus">Ethha_0620</name>
</gene>
<evidence type="ECO:0000256" key="4">
    <source>
        <dbReference type="ARBA" id="ARBA00023239"/>
    </source>
</evidence>
<dbReference type="GO" id="GO:0008909">
    <property type="term" value="F:isochorismate synthase activity"/>
    <property type="evidence" value="ECO:0007669"/>
    <property type="project" value="InterPro"/>
</dbReference>
<dbReference type="NCBIfam" id="TIGR03494">
    <property type="entry name" value="salicyl_syn"/>
    <property type="match status" value="1"/>
</dbReference>
<dbReference type="RefSeq" id="WP_013484565.1">
    <property type="nucleotide sequence ID" value="NC_014828.1"/>
</dbReference>
<dbReference type="HOGENOM" id="CLU_006493_2_1_9"/>
<dbReference type="KEGG" id="eha:Ethha_0620"/>
<dbReference type="EMBL" id="CP002400">
    <property type="protein sequence ID" value="ADU26193.1"/>
    <property type="molecule type" value="Genomic_DNA"/>
</dbReference>
<accession>E6U9S7</accession>
<name>E6U9S7_ETHHY</name>
<evidence type="ECO:0000256" key="2">
    <source>
        <dbReference type="ARBA" id="ARBA00022723"/>
    </source>
</evidence>
<dbReference type="eggNOG" id="COG0147">
    <property type="taxonomic scope" value="Bacteria"/>
</dbReference>
<dbReference type="PRINTS" id="PR00095">
    <property type="entry name" value="ANTSNTHASEI"/>
</dbReference>
<dbReference type="InterPro" id="IPR005801">
    <property type="entry name" value="ADC_synthase"/>
</dbReference>
<dbReference type="Pfam" id="PF00425">
    <property type="entry name" value="Chorismate_bind"/>
    <property type="match status" value="1"/>
</dbReference>
<comment type="cofactor">
    <cofactor evidence="1">
        <name>Mg(2+)</name>
        <dbReference type="ChEBI" id="CHEBI:18420"/>
    </cofactor>
</comment>
<evidence type="ECO:0000256" key="3">
    <source>
        <dbReference type="ARBA" id="ARBA00022842"/>
    </source>
</evidence>
<keyword evidence="3" id="KW-0460">Magnesium</keyword>
<reference evidence="6 7" key="1">
    <citation type="submission" date="2010-12" db="EMBL/GenBank/DDBJ databases">
        <title>Complete sequence of Ethanoligenens harbinense YUAN-3.</title>
        <authorList>
            <person name="Lucas S."/>
            <person name="Copeland A."/>
            <person name="Lapidus A."/>
            <person name="Cheng J.-F."/>
            <person name="Bruce D."/>
            <person name="Goodwin L."/>
            <person name="Pitluck S."/>
            <person name="Chertkov O."/>
            <person name="Misra M."/>
            <person name="Detter J.C."/>
            <person name="Han C."/>
            <person name="Tapia R."/>
            <person name="Land M."/>
            <person name="Hauser L."/>
            <person name="Jeffries C."/>
            <person name="Kyrpides N."/>
            <person name="Ivanova N."/>
            <person name="Mikhailova N."/>
            <person name="Wang A."/>
            <person name="Mouttaki H."/>
            <person name="He Z."/>
            <person name="Zhou J."/>
            <person name="Hemme C.L."/>
            <person name="Woyke T."/>
        </authorList>
    </citation>
    <scope>NUCLEOTIDE SEQUENCE [LARGE SCALE GENOMIC DNA]</scope>
    <source>
        <strain evidence="7">DSM 18485 / JCM 12961 / CGMCC 1.5033 / YUAN-3</strain>
    </source>
</reference>
<dbReference type="GO" id="GO:0016833">
    <property type="term" value="F:oxo-acid-lyase activity"/>
    <property type="evidence" value="ECO:0007669"/>
    <property type="project" value="InterPro"/>
</dbReference>
<organism evidence="6 7">
    <name type="scientific">Ethanoligenens harbinense (strain DSM 18485 / JCM 12961 / CGMCC 1.5033 / YUAN-3)</name>
    <dbReference type="NCBI Taxonomy" id="663278"/>
    <lineage>
        <taxon>Bacteria</taxon>
        <taxon>Bacillati</taxon>
        <taxon>Bacillota</taxon>
        <taxon>Clostridia</taxon>
        <taxon>Eubacteriales</taxon>
        <taxon>Oscillospiraceae</taxon>
        <taxon>Ethanoligenens</taxon>
    </lineage>
</organism>
<dbReference type="Gene3D" id="3.60.120.10">
    <property type="entry name" value="Anthranilate synthase"/>
    <property type="match status" value="1"/>
</dbReference>
<dbReference type="GO" id="GO:0000162">
    <property type="term" value="P:L-tryptophan biosynthetic process"/>
    <property type="evidence" value="ECO:0007669"/>
    <property type="project" value="TreeGrafter"/>
</dbReference>
<dbReference type="InterPro" id="IPR019996">
    <property type="entry name" value="Salicylate_synthase"/>
</dbReference>
<dbReference type="InterPro" id="IPR015890">
    <property type="entry name" value="Chorismate_C"/>
</dbReference>
<dbReference type="AlphaFoldDB" id="E6U9S7"/>
<evidence type="ECO:0000313" key="7">
    <source>
        <dbReference type="Proteomes" id="UP000001551"/>
    </source>
</evidence>